<name>A0A841GBK0_9GAMM</name>
<dbReference type="EMBL" id="JACHGR010000008">
    <property type="protein sequence ID" value="MBB6056514.1"/>
    <property type="molecule type" value="Genomic_DNA"/>
</dbReference>
<dbReference type="PIRSF" id="PIRSF001365">
    <property type="entry name" value="DHDPS"/>
    <property type="match status" value="1"/>
</dbReference>
<dbReference type="Gene3D" id="3.20.20.70">
    <property type="entry name" value="Aldolase class I"/>
    <property type="match status" value="1"/>
</dbReference>
<keyword evidence="7" id="KW-1185">Reference proteome</keyword>
<keyword evidence="1 3" id="KW-0456">Lyase</keyword>
<dbReference type="AlphaFoldDB" id="A0A841GBK0"/>
<evidence type="ECO:0000256" key="1">
    <source>
        <dbReference type="ARBA" id="ARBA00023239"/>
    </source>
</evidence>
<reference evidence="6 7" key="1">
    <citation type="submission" date="2020-08" db="EMBL/GenBank/DDBJ databases">
        <title>Genomic Encyclopedia of Type Strains, Phase IV (KMG-IV): sequencing the most valuable type-strain genomes for metagenomic binning, comparative biology and taxonomic classification.</title>
        <authorList>
            <person name="Goeker M."/>
        </authorList>
    </citation>
    <scope>NUCLEOTIDE SEQUENCE [LARGE SCALE GENOMIC DNA]</scope>
    <source>
        <strain evidence="6 7">DSM 22975</strain>
    </source>
</reference>
<evidence type="ECO:0000256" key="2">
    <source>
        <dbReference type="ARBA" id="ARBA00023270"/>
    </source>
</evidence>
<gene>
    <name evidence="6" type="ORF">HNR75_002452</name>
</gene>
<dbReference type="SUPFAM" id="SSF51569">
    <property type="entry name" value="Aldolase"/>
    <property type="match status" value="1"/>
</dbReference>
<protein>
    <submittedName>
        <fullName evidence="6">4-hydroxy-tetrahydrodipicolinate synthase</fullName>
        <ecNumber evidence="6">4.3.3.7</ecNumber>
    </submittedName>
</protein>
<dbReference type="GO" id="GO:0008840">
    <property type="term" value="F:4-hydroxy-tetrahydrodipicolinate synthase activity"/>
    <property type="evidence" value="ECO:0007669"/>
    <property type="project" value="UniProtKB-EC"/>
</dbReference>
<feature type="active site" description="Schiff-base intermediate with substrate" evidence="4">
    <location>
        <position position="166"/>
    </location>
</feature>
<evidence type="ECO:0000256" key="5">
    <source>
        <dbReference type="PIRSR" id="PIRSR001365-2"/>
    </source>
</evidence>
<dbReference type="Pfam" id="PF00701">
    <property type="entry name" value="DHDPS"/>
    <property type="match status" value="1"/>
</dbReference>
<feature type="active site" description="Proton donor/acceptor" evidence="4">
    <location>
        <position position="137"/>
    </location>
</feature>
<evidence type="ECO:0000313" key="6">
    <source>
        <dbReference type="EMBL" id="MBB6056514.1"/>
    </source>
</evidence>
<dbReference type="InterPro" id="IPR020624">
    <property type="entry name" value="Schiff_base-form_aldolases_CS"/>
</dbReference>
<keyword evidence="2" id="KW-0704">Schiff base</keyword>
<accession>A0A841GBK0</accession>
<dbReference type="PRINTS" id="PR00146">
    <property type="entry name" value="DHPICSNTHASE"/>
</dbReference>
<evidence type="ECO:0000256" key="3">
    <source>
        <dbReference type="PIRNR" id="PIRNR001365"/>
    </source>
</evidence>
<organism evidence="6 7">
    <name type="scientific">Tolumonas osonensis</name>
    <dbReference type="NCBI Taxonomy" id="675874"/>
    <lineage>
        <taxon>Bacteria</taxon>
        <taxon>Pseudomonadati</taxon>
        <taxon>Pseudomonadota</taxon>
        <taxon>Gammaproteobacteria</taxon>
        <taxon>Aeromonadales</taxon>
        <taxon>Aeromonadaceae</taxon>
        <taxon>Tolumonas</taxon>
    </lineage>
</organism>
<feature type="binding site" evidence="5">
    <location>
        <position position="211"/>
    </location>
    <ligand>
        <name>pyruvate</name>
        <dbReference type="ChEBI" id="CHEBI:15361"/>
    </ligand>
</feature>
<sequence length="302" mass="33081">MSIKKFSGVIPPVSSAFDNTGNIDYTATKAIADYLITSGVNGLFYLGSGGEFSQMNHVERMKLAEAAIEVTAHRVPVLIGVGSTNTREAVELTKHAEKSGADAVVVINPFYWKVTEKNLLHYFQSIASATDLPVLLYNFPLLTGQDLTPEFVKNLALKHNNIVGIKDTIDSVTHIRNMINIVKEVRPDFSVLCGYDDHLLSTLLLGGDGSITASINFAPELSVGIYQAFQQGDLKTAAEMHKKLIQMPSVYGLDTPFIALIKEAMKLKGLPINTYCLPPTQQPTDEMKSKLKQFLLSHGILK</sequence>
<dbReference type="GO" id="GO:0005829">
    <property type="term" value="C:cytosol"/>
    <property type="evidence" value="ECO:0007669"/>
    <property type="project" value="TreeGrafter"/>
</dbReference>
<comment type="similarity">
    <text evidence="3">Belongs to the DapA family.</text>
</comment>
<dbReference type="RefSeq" id="WP_188027241.1">
    <property type="nucleotide sequence ID" value="NZ_JACHGR010000008.1"/>
</dbReference>
<proteinExistence type="inferred from homology"/>
<dbReference type="PANTHER" id="PTHR12128">
    <property type="entry name" value="DIHYDRODIPICOLINATE SYNTHASE"/>
    <property type="match status" value="1"/>
</dbReference>
<evidence type="ECO:0000313" key="7">
    <source>
        <dbReference type="Proteomes" id="UP000585721"/>
    </source>
</evidence>
<dbReference type="EC" id="4.3.3.7" evidence="6"/>
<dbReference type="Proteomes" id="UP000585721">
    <property type="component" value="Unassembled WGS sequence"/>
</dbReference>
<dbReference type="InterPro" id="IPR013785">
    <property type="entry name" value="Aldolase_TIM"/>
</dbReference>
<dbReference type="PROSITE" id="PS00665">
    <property type="entry name" value="DHDPS_1"/>
    <property type="match status" value="1"/>
</dbReference>
<dbReference type="InterPro" id="IPR002220">
    <property type="entry name" value="DapA-like"/>
</dbReference>
<dbReference type="SMART" id="SM01130">
    <property type="entry name" value="DHDPS"/>
    <property type="match status" value="1"/>
</dbReference>
<comment type="caution">
    <text evidence="6">The sequence shown here is derived from an EMBL/GenBank/DDBJ whole genome shotgun (WGS) entry which is preliminary data.</text>
</comment>
<dbReference type="PROSITE" id="PS00666">
    <property type="entry name" value="DHDPS_2"/>
    <property type="match status" value="1"/>
</dbReference>
<dbReference type="CDD" id="cd00408">
    <property type="entry name" value="DHDPS-like"/>
    <property type="match status" value="1"/>
</dbReference>
<dbReference type="InterPro" id="IPR020625">
    <property type="entry name" value="Schiff_base-form_aldolases_AS"/>
</dbReference>
<dbReference type="PANTHER" id="PTHR12128:SF28">
    <property type="entry name" value="2-DEHYDRO-3-DEOXY-D-GLUCONATE ALDOLASE YAGE-RELATED"/>
    <property type="match status" value="1"/>
</dbReference>
<evidence type="ECO:0000256" key="4">
    <source>
        <dbReference type="PIRSR" id="PIRSR001365-1"/>
    </source>
</evidence>